<comment type="caution">
    <text evidence="1">The sequence shown here is derived from an EMBL/GenBank/DDBJ whole genome shotgun (WGS) entry which is preliminary data.</text>
</comment>
<keyword evidence="2" id="KW-1185">Reference proteome</keyword>
<dbReference type="AlphaFoldDB" id="A0AAP0BAH9"/>
<dbReference type="EMBL" id="JBBWWQ010000012">
    <property type="protein sequence ID" value="KAK8934660.1"/>
    <property type="molecule type" value="Genomic_DNA"/>
</dbReference>
<evidence type="ECO:0000313" key="1">
    <source>
        <dbReference type="EMBL" id="KAK8934660.1"/>
    </source>
</evidence>
<dbReference type="Proteomes" id="UP001418222">
    <property type="component" value="Unassembled WGS sequence"/>
</dbReference>
<organism evidence="1 2">
    <name type="scientific">Platanthera zijinensis</name>
    <dbReference type="NCBI Taxonomy" id="2320716"/>
    <lineage>
        <taxon>Eukaryota</taxon>
        <taxon>Viridiplantae</taxon>
        <taxon>Streptophyta</taxon>
        <taxon>Embryophyta</taxon>
        <taxon>Tracheophyta</taxon>
        <taxon>Spermatophyta</taxon>
        <taxon>Magnoliopsida</taxon>
        <taxon>Liliopsida</taxon>
        <taxon>Asparagales</taxon>
        <taxon>Orchidaceae</taxon>
        <taxon>Orchidoideae</taxon>
        <taxon>Orchideae</taxon>
        <taxon>Orchidinae</taxon>
        <taxon>Platanthera</taxon>
    </lineage>
</organism>
<name>A0AAP0BAH9_9ASPA</name>
<gene>
    <name evidence="1" type="ORF">KSP39_PZI014391</name>
</gene>
<proteinExistence type="predicted"/>
<evidence type="ECO:0000313" key="2">
    <source>
        <dbReference type="Proteomes" id="UP001418222"/>
    </source>
</evidence>
<reference evidence="1 2" key="1">
    <citation type="journal article" date="2022" name="Nat. Plants">
        <title>Genomes of leafy and leafless Platanthera orchids illuminate the evolution of mycoheterotrophy.</title>
        <authorList>
            <person name="Li M.H."/>
            <person name="Liu K.W."/>
            <person name="Li Z."/>
            <person name="Lu H.C."/>
            <person name="Ye Q.L."/>
            <person name="Zhang D."/>
            <person name="Wang J.Y."/>
            <person name="Li Y.F."/>
            <person name="Zhong Z.M."/>
            <person name="Liu X."/>
            <person name="Yu X."/>
            <person name="Liu D.K."/>
            <person name="Tu X.D."/>
            <person name="Liu B."/>
            <person name="Hao Y."/>
            <person name="Liao X.Y."/>
            <person name="Jiang Y.T."/>
            <person name="Sun W.H."/>
            <person name="Chen J."/>
            <person name="Chen Y.Q."/>
            <person name="Ai Y."/>
            <person name="Zhai J.W."/>
            <person name="Wu S.S."/>
            <person name="Zhou Z."/>
            <person name="Hsiao Y.Y."/>
            <person name="Wu W.L."/>
            <person name="Chen Y.Y."/>
            <person name="Lin Y.F."/>
            <person name="Hsu J.L."/>
            <person name="Li C.Y."/>
            <person name="Wang Z.W."/>
            <person name="Zhao X."/>
            <person name="Zhong W.Y."/>
            <person name="Ma X.K."/>
            <person name="Ma L."/>
            <person name="Huang J."/>
            <person name="Chen G.Z."/>
            <person name="Huang M.Z."/>
            <person name="Huang L."/>
            <person name="Peng D.H."/>
            <person name="Luo Y.B."/>
            <person name="Zou S.Q."/>
            <person name="Chen S.P."/>
            <person name="Lan S."/>
            <person name="Tsai W.C."/>
            <person name="Van de Peer Y."/>
            <person name="Liu Z.J."/>
        </authorList>
    </citation>
    <scope>NUCLEOTIDE SEQUENCE [LARGE SCALE GENOMIC DNA]</scope>
    <source>
        <strain evidence="1">Lor287</strain>
    </source>
</reference>
<protein>
    <submittedName>
        <fullName evidence="1">Uncharacterized protein</fullName>
    </submittedName>
</protein>
<accession>A0AAP0BAH9</accession>
<sequence>MRSCARPMRSILAAFQRGPTQSIKKDFSLQPVAPPQVLRRAGLWDTGLACKEKLNHKDRDCTDWADLLGK</sequence>